<dbReference type="InterPro" id="IPR018680">
    <property type="entry name" value="DUF2164"/>
</dbReference>
<reference evidence="1" key="1">
    <citation type="submission" date="2019-12" db="EMBL/GenBank/DDBJ databases">
        <authorList>
            <person name="zhang j."/>
            <person name="sun C.M."/>
        </authorList>
    </citation>
    <scope>NUCLEOTIDE SEQUENCE</scope>
    <source>
        <strain evidence="1">NS-1</strain>
    </source>
</reference>
<dbReference type="Proteomes" id="UP000665020">
    <property type="component" value="Chromosome"/>
</dbReference>
<accession>A0A8A7KBM3</accession>
<gene>
    <name evidence="1" type="ORF">GM661_12045</name>
</gene>
<proteinExistence type="predicted"/>
<sequence>MKAIDLKAEEKKRLIEEIQDFFYEERNEEIGIIAAEKALDFFLSGVGKLIYNKALDESKIWFSRRLEDISLDYELLYK</sequence>
<protein>
    <submittedName>
        <fullName evidence="1">DUF2164 family protein</fullName>
    </submittedName>
</protein>
<dbReference type="EMBL" id="CP046640">
    <property type="protein sequence ID" value="QTL98640.1"/>
    <property type="molecule type" value="Genomic_DNA"/>
</dbReference>
<evidence type="ECO:0000313" key="1">
    <source>
        <dbReference type="EMBL" id="QTL98640.1"/>
    </source>
</evidence>
<keyword evidence="2" id="KW-1185">Reference proteome</keyword>
<dbReference type="KEGG" id="ifn:GM661_12045"/>
<dbReference type="Pfam" id="PF09932">
    <property type="entry name" value="DUF2164"/>
    <property type="match status" value="1"/>
</dbReference>
<name>A0A8A7KBM3_9FIRM</name>
<dbReference type="RefSeq" id="WP_230867048.1">
    <property type="nucleotide sequence ID" value="NZ_CP046640.1"/>
</dbReference>
<dbReference type="AlphaFoldDB" id="A0A8A7KBM3"/>
<organism evidence="1 2">
    <name type="scientific">Iocasia fonsfrigidae</name>
    <dbReference type="NCBI Taxonomy" id="2682810"/>
    <lineage>
        <taxon>Bacteria</taxon>
        <taxon>Bacillati</taxon>
        <taxon>Bacillota</taxon>
        <taxon>Clostridia</taxon>
        <taxon>Halanaerobiales</taxon>
        <taxon>Halanaerobiaceae</taxon>
        <taxon>Iocasia</taxon>
    </lineage>
</organism>
<evidence type="ECO:0000313" key="2">
    <source>
        <dbReference type="Proteomes" id="UP000665020"/>
    </source>
</evidence>